<proteinExistence type="inferred from homology"/>
<feature type="domain" description="Cation/H+ exchanger transmembrane" evidence="15">
    <location>
        <begin position="28"/>
        <end position="527"/>
    </location>
</feature>
<feature type="transmembrane region" description="Helical" evidence="14">
    <location>
        <begin position="336"/>
        <end position="364"/>
    </location>
</feature>
<evidence type="ECO:0000256" key="5">
    <source>
        <dbReference type="ARBA" id="ARBA00022475"/>
    </source>
</evidence>
<evidence type="ECO:0000256" key="4">
    <source>
        <dbReference type="ARBA" id="ARBA00022448"/>
    </source>
</evidence>
<evidence type="ECO:0000256" key="10">
    <source>
        <dbReference type="ARBA" id="ARBA00023065"/>
    </source>
</evidence>
<keyword evidence="5" id="KW-1003">Cell membrane</keyword>
<evidence type="ECO:0000259" key="15">
    <source>
        <dbReference type="Pfam" id="PF00999"/>
    </source>
</evidence>
<keyword evidence="8 14" id="KW-1133">Transmembrane helix</keyword>
<evidence type="ECO:0000256" key="11">
    <source>
        <dbReference type="ARBA" id="ARBA00023136"/>
    </source>
</evidence>
<protein>
    <submittedName>
        <fullName evidence="16">Sodium/hydrogen exchanger 9-like</fullName>
    </submittedName>
</protein>
<comment type="subcellular location">
    <subcellularLocation>
        <location evidence="2">Cell membrane</location>
        <topology evidence="2">Multi-pass membrane protein</topology>
    </subcellularLocation>
    <subcellularLocation>
        <location evidence="1">Recycling endosome membrane</location>
        <topology evidence="1">Multi-pass membrane protein</topology>
    </subcellularLocation>
</comment>
<dbReference type="PANTHER" id="PTHR10110">
    <property type="entry name" value="SODIUM/HYDROGEN EXCHANGER"/>
    <property type="match status" value="1"/>
</dbReference>
<comment type="similarity">
    <text evidence="3">Belongs to the monovalent cation:proton antiporter 1 (CPA1) transporter (TC 2.A.36) family.</text>
</comment>
<keyword evidence="11 14" id="KW-0472">Membrane</keyword>
<feature type="transmembrane region" description="Helical" evidence="14">
    <location>
        <begin position="157"/>
        <end position="180"/>
    </location>
</feature>
<keyword evidence="6 14" id="KW-0812">Transmembrane</keyword>
<evidence type="ECO:0000256" key="1">
    <source>
        <dbReference type="ARBA" id="ARBA00004195"/>
    </source>
</evidence>
<dbReference type="InterPro" id="IPR018422">
    <property type="entry name" value="Cation/H_exchanger_CPA1"/>
</dbReference>
<dbReference type="InterPro" id="IPR006153">
    <property type="entry name" value="Cation/H_exchanger_TM"/>
</dbReference>
<evidence type="ECO:0000256" key="13">
    <source>
        <dbReference type="SAM" id="MobiDB-lite"/>
    </source>
</evidence>
<dbReference type="InterPro" id="IPR002090">
    <property type="entry name" value="NHE-6/7/9"/>
</dbReference>
<evidence type="ECO:0000256" key="14">
    <source>
        <dbReference type="SAM" id="Phobius"/>
    </source>
</evidence>
<evidence type="ECO:0000313" key="16">
    <source>
        <dbReference type="EMBL" id="KAK6483914.1"/>
    </source>
</evidence>
<dbReference type="InterPro" id="IPR004709">
    <property type="entry name" value="NaH_exchanger"/>
</dbReference>
<feature type="transmembrane region" description="Helical" evidence="14">
    <location>
        <begin position="504"/>
        <end position="526"/>
    </location>
</feature>
<keyword evidence="17" id="KW-1185">Reference proteome</keyword>
<evidence type="ECO:0000313" key="17">
    <source>
        <dbReference type="Proteomes" id="UP001369086"/>
    </source>
</evidence>
<dbReference type="PRINTS" id="PR01088">
    <property type="entry name" value="NAHEXCHNGR6"/>
</dbReference>
<feature type="transmembrane region" description="Helical" evidence="14">
    <location>
        <begin position="258"/>
        <end position="279"/>
    </location>
</feature>
<evidence type="ECO:0000256" key="3">
    <source>
        <dbReference type="ARBA" id="ARBA00007367"/>
    </source>
</evidence>
<feature type="transmembrane region" description="Helical" evidence="14">
    <location>
        <begin position="473"/>
        <end position="492"/>
    </location>
</feature>
<keyword evidence="4" id="KW-0813">Transport</keyword>
<dbReference type="Pfam" id="PF00999">
    <property type="entry name" value="Na_H_Exchanger"/>
    <property type="match status" value="1"/>
</dbReference>
<keyword evidence="9" id="KW-0915">Sodium</keyword>
<dbReference type="PRINTS" id="PR01084">
    <property type="entry name" value="NAHEXCHNGR"/>
</dbReference>
<feature type="transmembrane region" description="Helical" evidence="14">
    <location>
        <begin position="286"/>
        <end position="307"/>
    </location>
</feature>
<feature type="transmembrane region" description="Helical" evidence="14">
    <location>
        <begin position="200"/>
        <end position="218"/>
    </location>
</feature>
<feature type="transmembrane region" description="Helical" evidence="14">
    <location>
        <begin position="128"/>
        <end position="145"/>
    </location>
</feature>
<keyword evidence="7" id="KW-0967">Endosome</keyword>
<gene>
    <name evidence="16" type="ORF">HHUSO_G13537</name>
</gene>
<feature type="compositionally biased region" description="Polar residues" evidence="13">
    <location>
        <begin position="608"/>
        <end position="618"/>
    </location>
</feature>
<sequence>MERLINPEDHIHRRETADLLIFNVLLILTIMTIWLFRQRRVRLLHETGGAMLYGLIMGAVLRYGTPPSLPQSTLIFSCWNLQTTPATLMVNLSDQVFEYQYIGEVANDNIKAHQGNKMLRKLTFDPEVFFNILLPPIIFNAAYSLDKRPFFHNFGSVLTYAFFGTVISCIVIGAIMFGFVQIMSNLGQTEGMDLFFTDCLYFGALMSATDPVTVLAIFTELHVDADLYTLLFGESVLNDAVAIVLSSSIAAYRPPESPAAFSASAFFLSVGHFIGIFAGSFAMGTLYTFITALISFALYLLNSGIGFTSYKLRMENLDQITKFTNLYEYPQVETGLFFLMSWSAFLSAEACGLTGIVAVLFCGMTQSHYTYFNLSSEAKSITKQVCEFMNFLAENFIFCYMGLAMFTFLNHVFNALFIAGAFVSFHWLAFPTFKSCTYTSTMYLAIFASRACNIYPLSFLLNLGRKKKIPCSFQHMMMFSGLRGAIAFALAIRDTSTESKQMMLTTTLLTVFFTVWIFGSGTVPMLSCLSIRVGIDPSEDSKAEITTQTDARERAWLFRMWNAFDHNFLMPILTRSGSPLTTTLPAWCGPFARLMSSPQTYKSRENVENLSSKPTTNFPDIVVSPETTENNDRQVPASGNCPTSHQQTKKTCKKESLGSVALS</sequence>
<feature type="transmembrane region" description="Helical" evidence="14">
    <location>
        <begin position="412"/>
        <end position="430"/>
    </location>
</feature>
<dbReference type="Gene3D" id="6.10.140.1330">
    <property type="match status" value="1"/>
</dbReference>
<organism evidence="16 17">
    <name type="scientific">Huso huso</name>
    <name type="common">Beluga</name>
    <name type="synonym">Acipenser huso</name>
    <dbReference type="NCBI Taxonomy" id="61971"/>
    <lineage>
        <taxon>Eukaryota</taxon>
        <taxon>Metazoa</taxon>
        <taxon>Chordata</taxon>
        <taxon>Craniata</taxon>
        <taxon>Vertebrata</taxon>
        <taxon>Euteleostomi</taxon>
        <taxon>Actinopterygii</taxon>
        <taxon>Chondrostei</taxon>
        <taxon>Acipenseriformes</taxon>
        <taxon>Acipenseridae</taxon>
        <taxon>Huso</taxon>
    </lineage>
</organism>
<evidence type="ECO:0000256" key="9">
    <source>
        <dbReference type="ARBA" id="ARBA00023053"/>
    </source>
</evidence>
<evidence type="ECO:0000256" key="6">
    <source>
        <dbReference type="ARBA" id="ARBA00022692"/>
    </source>
</evidence>
<dbReference type="PANTHER" id="PTHR10110:SF61">
    <property type="entry name" value="SODIUM_HYDROGEN EXCHANGER 9"/>
    <property type="match status" value="1"/>
</dbReference>
<evidence type="ECO:0000256" key="8">
    <source>
        <dbReference type="ARBA" id="ARBA00022989"/>
    </source>
</evidence>
<keyword evidence="10" id="KW-0406">Ion transport</keyword>
<evidence type="ECO:0000256" key="12">
    <source>
        <dbReference type="ARBA" id="ARBA00023201"/>
    </source>
</evidence>
<feature type="transmembrane region" description="Helical" evidence="14">
    <location>
        <begin position="442"/>
        <end position="461"/>
    </location>
</feature>
<reference evidence="16 17" key="1">
    <citation type="submission" date="2021-05" db="EMBL/GenBank/DDBJ databases">
        <authorList>
            <person name="Zahm M."/>
            <person name="Klopp C."/>
            <person name="Cabau C."/>
            <person name="Kuhl H."/>
            <person name="Suciu R."/>
            <person name="Ciorpac M."/>
            <person name="Holostenco D."/>
            <person name="Gessner J."/>
            <person name="Wuertz S."/>
            <person name="Hohne C."/>
            <person name="Stock M."/>
            <person name="Gislard M."/>
            <person name="Lluch J."/>
            <person name="Milhes M."/>
            <person name="Lampietro C."/>
            <person name="Lopez Roques C."/>
            <person name="Donnadieu C."/>
            <person name="Du K."/>
            <person name="Schartl M."/>
            <person name="Guiguen Y."/>
        </authorList>
    </citation>
    <scope>NUCLEOTIDE SEQUENCE [LARGE SCALE GENOMIC DNA]</scope>
    <source>
        <strain evidence="16">Hh-F2</strain>
        <tissue evidence="16">Blood</tissue>
    </source>
</reference>
<comment type="caution">
    <text evidence="16">The sequence shown here is derived from an EMBL/GenBank/DDBJ whole genome shotgun (WGS) entry which is preliminary data.</text>
</comment>
<feature type="region of interest" description="Disordered" evidence="13">
    <location>
        <begin position="608"/>
        <end position="663"/>
    </location>
</feature>
<evidence type="ECO:0000256" key="2">
    <source>
        <dbReference type="ARBA" id="ARBA00004651"/>
    </source>
</evidence>
<accession>A0ABR0ZGQ7</accession>
<dbReference type="EMBL" id="JAHFZB010000011">
    <property type="protein sequence ID" value="KAK6483914.1"/>
    <property type="molecule type" value="Genomic_DNA"/>
</dbReference>
<name>A0ABR0ZGQ7_HUSHU</name>
<keyword evidence="12" id="KW-0739">Sodium transport</keyword>
<dbReference type="Proteomes" id="UP001369086">
    <property type="component" value="Unassembled WGS sequence"/>
</dbReference>
<feature type="transmembrane region" description="Helical" evidence="14">
    <location>
        <begin position="20"/>
        <end position="36"/>
    </location>
</feature>
<evidence type="ECO:0000256" key="7">
    <source>
        <dbReference type="ARBA" id="ARBA00022753"/>
    </source>
</evidence>